<dbReference type="PROSITE" id="PS00463">
    <property type="entry name" value="ZN2_CY6_FUNGAL_1"/>
    <property type="match status" value="1"/>
</dbReference>
<proteinExistence type="predicted"/>
<dbReference type="Pfam" id="PF04082">
    <property type="entry name" value="Fungal_trans"/>
    <property type="match status" value="1"/>
</dbReference>
<dbReference type="eggNOG" id="ENOG502S3FG">
    <property type="taxonomic scope" value="Eukaryota"/>
</dbReference>
<dbReference type="InterPro" id="IPR007219">
    <property type="entry name" value="XnlR_reg_dom"/>
</dbReference>
<dbReference type="PROSITE" id="PS50048">
    <property type="entry name" value="ZN2_CY6_FUNGAL_2"/>
    <property type="match status" value="1"/>
</dbReference>
<dbReference type="GeneID" id="19279940"/>
<dbReference type="Gene3D" id="4.10.240.10">
    <property type="entry name" value="Zn(2)-C6 fungal-type DNA-binding domain"/>
    <property type="match status" value="1"/>
</dbReference>
<keyword evidence="1" id="KW-0479">Metal-binding</keyword>
<feature type="domain" description="Zn(2)-C6 fungal-type" evidence="4">
    <location>
        <begin position="40"/>
        <end position="70"/>
    </location>
</feature>
<dbReference type="RefSeq" id="XP_007841699.1">
    <property type="nucleotide sequence ID" value="XM_007843508.1"/>
</dbReference>
<evidence type="ECO:0000256" key="2">
    <source>
        <dbReference type="ARBA" id="ARBA00023242"/>
    </source>
</evidence>
<dbReference type="KEGG" id="pfy:PFICI_14927"/>
<dbReference type="HOGENOM" id="CLU_375512_0_0_1"/>
<evidence type="ECO:0000256" key="3">
    <source>
        <dbReference type="SAM" id="MobiDB-lite"/>
    </source>
</evidence>
<dbReference type="InParanoid" id="W3WJL5"/>
<dbReference type="AlphaFoldDB" id="W3WJL5"/>
<feature type="compositionally biased region" description="Polar residues" evidence="3">
    <location>
        <begin position="218"/>
        <end position="232"/>
    </location>
</feature>
<dbReference type="GO" id="GO:0006351">
    <property type="term" value="P:DNA-templated transcription"/>
    <property type="evidence" value="ECO:0007669"/>
    <property type="project" value="InterPro"/>
</dbReference>
<accession>W3WJL5</accession>
<dbReference type="SMART" id="SM00906">
    <property type="entry name" value="Fungal_trans"/>
    <property type="match status" value="1"/>
</dbReference>
<dbReference type="Proteomes" id="UP000030651">
    <property type="component" value="Unassembled WGS sequence"/>
</dbReference>
<keyword evidence="6" id="KW-1185">Reference proteome</keyword>
<name>W3WJL5_PESFW</name>
<reference evidence="6" key="1">
    <citation type="journal article" date="2015" name="BMC Genomics">
        <title>Genomic and transcriptomic analysis of the endophytic fungus Pestalotiopsis fici reveals its lifestyle and high potential for synthesis of natural products.</title>
        <authorList>
            <person name="Wang X."/>
            <person name="Zhang X."/>
            <person name="Liu L."/>
            <person name="Xiang M."/>
            <person name="Wang W."/>
            <person name="Sun X."/>
            <person name="Che Y."/>
            <person name="Guo L."/>
            <person name="Liu G."/>
            <person name="Guo L."/>
            <person name="Wang C."/>
            <person name="Yin W.B."/>
            <person name="Stadler M."/>
            <person name="Zhang X."/>
            <person name="Liu X."/>
        </authorList>
    </citation>
    <scope>NUCLEOTIDE SEQUENCE [LARGE SCALE GENOMIC DNA]</scope>
    <source>
        <strain evidence="6">W106-1 / CGMCC3.15140</strain>
    </source>
</reference>
<dbReference type="PANTHER" id="PTHR47655:SF2">
    <property type="entry name" value="QUINIC ACID UTILIZATION ACTIVATOR"/>
    <property type="match status" value="1"/>
</dbReference>
<dbReference type="Pfam" id="PF00172">
    <property type="entry name" value="Zn_clus"/>
    <property type="match status" value="1"/>
</dbReference>
<dbReference type="SMART" id="SM00066">
    <property type="entry name" value="GAL4"/>
    <property type="match status" value="1"/>
</dbReference>
<dbReference type="EMBL" id="KI912122">
    <property type="protein sequence ID" value="ETS73322.1"/>
    <property type="molecule type" value="Genomic_DNA"/>
</dbReference>
<evidence type="ECO:0000259" key="4">
    <source>
        <dbReference type="PROSITE" id="PS50048"/>
    </source>
</evidence>
<dbReference type="SUPFAM" id="SSF57701">
    <property type="entry name" value="Zn2/Cys6 DNA-binding domain"/>
    <property type="match status" value="1"/>
</dbReference>
<dbReference type="GO" id="GO:0045944">
    <property type="term" value="P:positive regulation of transcription by RNA polymerase II"/>
    <property type="evidence" value="ECO:0007669"/>
    <property type="project" value="TreeGrafter"/>
</dbReference>
<dbReference type="PANTHER" id="PTHR47655">
    <property type="entry name" value="QUINIC ACID UTILIZATION ACTIVATOR"/>
    <property type="match status" value="1"/>
</dbReference>
<gene>
    <name evidence="5" type="ORF">PFICI_14927</name>
</gene>
<feature type="region of interest" description="Disordered" evidence="3">
    <location>
        <begin position="202"/>
        <end position="232"/>
    </location>
</feature>
<dbReference type="InterPro" id="IPR036864">
    <property type="entry name" value="Zn2-C6_fun-type_DNA-bd_sf"/>
</dbReference>
<organism evidence="5 6">
    <name type="scientific">Pestalotiopsis fici (strain W106-1 / CGMCC3.15140)</name>
    <dbReference type="NCBI Taxonomy" id="1229662"/>
    <lineage>
        <taxon>Eukaryota</taxon>
        <taxon>Fungi</taxon>
        <taxon>Dikarya</taxon>
        <taxon>Ascomycota</taxon>
        <taxon>Pezizomycotina</taxon>
        <taxon>Sordariomycetes</taxon>
        <taxon>Xylariomycetidae</taxon>
        <taxon>Amphisphaeriales</taxon>
        <taxon>Sporocadaceae</taxon>
        <taxon>Pestalotiopsis</taxon>
    </lineage>
</organism>
<dbReference type="GO" id="GO:0000981">
    <property type="term" value="F:DNA-binding transcription factor activity, RNA polymerase II-specific"/>
    <property type="evidence" value="ECO:0007669"/>
    <property type="project" value="InterPro"/>
</dbReference>
<dbReference type="CDD" id="cd00067">
    <property type="entry name" value="GAL4"/>
    <property type="match status" value="1"/>
</dbReference>
<evidence type="ECO:0000256" key="1">
    <source>
        <dbReference type="ARBA" id="ARBA00022723"/>
    </source>
</evidence>
<sequence>MDRSQEAGPDAADEPSMLDQDQGQDHNSPRKRKRTRVTKACELCRKRKEKCNGERPACGSCISLGRSCSYASESRRRGLPAGFIHSREVLLGLLLQIFDGAEDIILQALRADQLGYRRLAKKQCPQRACESLLRVWRRSRAAAELERVLEAAESREDDQSSQTPTFDSKLTALHNASCNTDLVAEGSTISSDHGIITPAATSSLVNEPDGTAHDDLPNIQQPDRTTDCASVSTSRPSVSALPIASAVPSLPETWPRLVELYMANTHCWLPVLEPHSLLRSSALISQHMPGSGQDCLLEGQKASFWSVLSFTLHQSPLVTPAGSPSQDIEPAQIQPIHAYSRQLALKDYAKYDLGHIHTFLLMALSHMGRSDWTSAWLWVGRAVYVAIDLGINITQKKQSISEVRPDDPGKRAFFSCFLFDTLVASRLGRRPHLQSDDLNQFEDFRTESLEEWDSWRPWSQSTHGTVTRTSHGPARILSMWNKLLYITRLLNRNLWADADNASCSGKEARVLLEELIAWQYGLPPQMRIIGDHGFAPIMDAPHSINLTLAMASLYLMLLASVMSDPENYATTVKARFPEQGWLQIIEFLRSLPDLDSRFSTGWMPPIFRIYLESLDKSRRILCPHLPGWGDAMTCVIDMMHKVWTHPHPDVPLSTWEAGFMPHATRPVQAVPDDMILVLDGFQNDPHATSSIAAESRLPCLREEQSTASTIATNVASALPQEVTSIINADTQEKDSLLRATGLEEVSRTSQSLSTDHDMLFNTLSSLDSVEWSGYDQEFIENLGFHGDTTLFNLQF</sequence>
<dbReference type="InterPro" id="IPR001138">
    <property type="entry name" value="Zn2Cys6_DnaBD"/>
</dbReference>
<dbReference type="InterPro" id="IPR052783">
    <property type="entry name" value="Metabolic/Drug-Res_Regulator"/>
</dbReference>
<feature type="region of interest" description="Disordered" evidence="3">
    <location>
        <begin position="1"/>
        <end position="35"/>
    </location>
</feature>
<dbReference type="OrthoDB" id="2534600at2759"/>
<evidence type="ECO:0000313" key="5">
    <source>
        <dbReference type="EMBL" id="ETS73322.1"/>
    </source>
</evidence>
<dbReference type="CDD" id="cd12148">
    <property type="entry name" value="fungal_TF_MHR"/>
    <property type="match status" value="1"/>
</dbReference>
<dbReference type="GO" id="GO:0003677">
    <property type="term" value="F:DNA binding"/>
    <property type="evidence" value="ECO:0007669"/>
    <property type="project" value="InterPro"/>
</dbReference>
<dbReference type="GO" id="GO:0008270">
    <property type="term" value="F:zinc ion binding"/>
    <property type="evidence" value="ECO:0007669"/>
    <property type="project" value="InterPro"/>
</dbReference>
<evidence type="ECO:0000313" key="6">
    <source>
        <dbReference type="Proteomes" id="UP000030651"/>
    </source>
</evidence>
<protein>
    <recommendedName>
        <fullName evidence="4">Zn(2)-C6 fungal-type domain-containing protein</fullName>
    </recommendedName>
</protein>
<keyword evidence="2" id="KW-0539">Nucleus</keyword>